<reference evidence="12 13" key="1">
    <citation type="submission" date="2016-08" db="EMBL/GenBank/DDBJ databases">
        <authorList>
            <consortium name="Lentinula edodes genome sequencing consortium"/>
            <person name="Sakamoto Y."/>
            <person name="Nakade K."/>
            <person name="Sato S."/>
            <person name="Yoshida Y."/>
            <person name="Miyazaki K."/>
            <person name="Natsume S."/>
            <person name="Konno N."/>
        </authorList>
    </citation>
    <scope>NUCLEOTIDE SEQUENCE [LARGE SCALE GENOMIC DNA]</scope>
    <source>
        <strain evidence="12 13">NBRC 111202</strain>
    </source>
</reference>
<feature type="region of interest" description="Disordered" evidence="9">
    <location>
        <begin position="70"/>
        <end position="112"/>
    </location>
</feature>
<keyword evidence="5 7" id="KW-0326">Glycosidase</keyword>
<feature type="transmembrane region" description="Helical" evidence="10">
    <location>
        <begin position="47"/>
        <end position="66"/>
    </location>
</feature>
<dbReference type="SUPFAM" id="SSF51445">
    <property type="entry name" value="(Trans)glycosidases"/>
    <property type="match status" value="1"/>
</dbReference>
<evidence type="ECO:0000256" key="7">
    <source>
        <dbReference type="RuleBase" id="RU000489"/>
    </source>
</evidence>
<keyword evidence="13" id="KW-1185">Reference proteome</keyword>
<keyword evidence="2 7" id="KW-0378">Hydrolase</keyword>
<evidence type="ECO:0000256" key="8">
    <source>
        <dbReference type="RuleBase" id="RU004453"/>
    </source>
</evidence>
<evidence type="ECO:0000256" key="1">
    <source>
        <dbReference type="ARBA" id="ARBA00000822"/>
    </source>
</evidence>
<feature type="domain" description="GH18" evidence="11">
    <location>
        <begin position="115"/>
        <end position="399"/>
    </location>
</feature>
<accession>A0A1Q3EIF4</accession>
<dbReference type="InterPro" id="IPR001579">
    <property type="entry name" value="Glyco_hydro_18_chit_AS"/>
</dbReference>
<feature type="compositionally biased region" description="Low complexity" evidence="9">
    <location>
        <begin position="389"/>
        <end position="513"/>
    </location>
</feature>
<keyword evidence="10" id="KW-0472">Membrane</keyword>
<evidence type="ECO:0000313" key="12">
    <source>
        <dbReference type="EMBL" id="GAW06993.1"/>
    </source>
</evidence>
<comment type="caution">
    <text evidence="12">The sequence shown here is derived from an EMBL/GenBank/DDBJ whole genome shotgun (WGS) entry which is preliminary data.</text>
</comment>
<dbReference type="InterPro" id="IPR017853">
    <property type="entry name" value="GH"/>
</dbReference>
<evidence type="ECO:0000256" key="3">
    <source>
        <dbReference type="ARBA" id="ARBA00023024"/>
    </source>
</evidence>
<dbReference type="GO" id="GO:0008843">
    <property type="term" value="F:endochitinase activity"/>
    <property type="evidence" value="ECO:0007669"/>
    <property type="project" value="UniProtKB-EC"/>
</dbReference>
<keyword evidence="4" id="KW-0119">Carbohydrate metabolism</keyword>
<keyword evidence="10" id="KW-0812">Transmembrane</keyword>
<evidence type="ECO:0000256" key="2">
    <source>
        <dbReference type="ARBA" id="ARBA00022801"/>
    </source>
</evidence>
<dbReference type="GO" id="GO:0006032">
    <property type="term" value="P:chitin catabolic process"/>
    <property type="evidence" value="ECO:0007669"/>
    <property type="project" value="UniProtKB-KW"/>
</dbReference>
<dbReference type="EMBL" id="BDGU01000373">
    <property type="protein sequence ID" value="GAW06993.1"/>
    <property type="molecule type" value="Genomic_DNA"/>
</dbReference>
<evidence type="ECO:0000256" key="4">
    <source>
        <dbReference type="ARBA" id="ARBA00023277"/>
    </source>
</evidence>
<feature type="region of interest" description="Disordered" evidence="9">
    <location>
        <begin position="389"/>
        <end position="570"/>
    </location>
</feature>
<dbReference type="InterPro" id="IPR001223">
    <property type="entry name" value="Glyco_hydro18_cat"/>
</dbReference>
<organism evidence="12 13">
    <name type="scientific">Lentinula edodes</name>
    <name type="common">Shiitake mushroom</name>
    <name type="synonym">Lentinus edodes</name>
    <dbReference type="NCBI Taxonomy" id="5353"/>
    <lineage>
        <taxon>Eukaryota</taxon>
        <taxon>Fungi</taxon>
        <taxon>Dikarya</taxon>
        <taxon>Basidiomycota</taxon>
        <taxon>Agaricomycotina</taxon>
        <taxon>Agaricomycetes</taxon>
        <taxon>Agaricomycetidae</taxon>
        <taxon>Agaricales</taxon>
        <taxon>Marasmiineae</taxon>
        <taxon>Omphalotaceae</taxon>
        <taxon>Lentinula</taxon>
    </lineage>
</organism>
<sequence>MLQRATPVQFSFAMSGSEASYRLIVPHRLAGPSTTVPLNIMRTSNNFLSLVIFGLLCASSVLAAPIPRLRRGKDSDSASASSTSSDSTSSTGVSNSTSNSTDSGSSSGSGAGSGPWFAVYTDRGPDPAPAVDDIKGFNVVSGAADMAMAWQTLSASQRSTIKQQYQAAGIKLLVSAFGSTETPTTSGKDPQQLASTMAAWVKQYGVDGIDVDYEDITAMNKADGKAEQWLIDFTNALRTDLPQGQYILTHAPMAPWMGSGTQWTSGAYVTVNTKVGSSIDWYNTQFYNQGASEYTTCDGLLTASSSNNPKSSVFEIEANGFELNKIVIGKPGSTGTGDASNGQMSTGTLAGCVSQAKGKGWNAGVMSWEYPDANSQWITAVRGSAYPIDGSSDSGSSGSSTSTADAASPTSVGSSGGSSTDAASPTSLGSSGSSTDGASPTSSSSTVADSDSASPTSLGSSSSSTPTPDGASPTSTDADSGSTAASTDAGSVPTTDSSSPTTPATSASTAASTGTFNNGMWTPSASTATFNNGMWTPTTAPATTVATPVPQRREERTTHRMVRRRGFPVP</sequence>
<keyword evidence="3" id="KW-0146">Chitin degradation</keyword>
<dbReference type="AlphaFoldDB" id="A0A1Q3EIF4"/>
<feature type="compositionally biased region" description="Polar residues" evidence="9">
    <location>
        <begin position="514"/>
        <end position="535"/>
    </location>
</feature>
<dbReference type="Gene3D" id="3.20.20.80">
    <property type="entry name" value="Glycosidases"/>
    <property type="match status" value="1"/>
</dbReference>
<dbReference type="STRING" id="5353.A0A1Q3EIF4"/>
<comment type="catalytic activity">
    <reaction evidence="1">
        <text>Random endo-hydrolysis of N-acetyl-beta-D-glucosaminide (1-&gt;4)-beta-linkages in chitin and chitodextrins.</text>
        <dbReference type="EC" id="3.2.1.14"/>
    </reaction>
</comment>
<evidence type="ECO:0000256" key="9">
    <source>
        <dbReference type="SAM" id="MobiDB-lite"/>
    </source>
</evidence>
<evidence type="ECO:0000256" key="5">
    <source>
        <dbReference type="ARBA" id="ARBA00023295"/>
    </source>
</evidence>
<evidence type="ECO:0000313" key="13">
    <source>
        <dbReference type="Proteomes" id="UP000188533"/>
    </source>
</evidence>
<evidence type="ECO:0000259" key="11">
    <source>
        <dbReference type="PROSITE" id="PS51910"/>
    </source>
</evidence>
<reference evidence="12 13" key="2">
    <citation type="submission" date="2017-02" db="EMBL/GenBank/DDBJ databases">
        <title>A genome survey and senescence transcriptome analysis in Lentinula edodes.</title>
        <authorList>
            <person name="Sakamoto Y."/>
            <person name="Nakade K."/>
            <person name="Sato S."/>
            <person name="Yoshida Y."/>
            <person name="Miyazaki K."/>
            <person name="Natsume S."/>
            <person name="Konno N."/>
        </authorList>
    </citation>
    <scope>NUCLEOTIDE SEQUENCE [LARGE SCALE GENOMIC DNA]</scope>
    <source>
        <strain evidence="12 13">NBRC 111202</strain>
    </source>
</reference>
<keyword evidence="10" id="KW-1133">Transmembrane helix</keyword>
<dbReference type="GO" id="GO:0000272">
    <property type="term" value="P:polysaccharide catabolic process"/>
    <property type="evidence" value="ECO:0007669"/>
    <property type="project" value="UniProtKB-KW"/>
</dbReference>
<dbReference type="Pfam" id="PF00704">
    <property type="entry name" value="Glyco_hydro_18"/>
    <property type="match status" value="1"/>
</dbReference>
<dbReference type="PROSITE" id="PS51910">
    <property type="entry name" value="GH18_2"/>
    <property type="match status" value="1"/>
</dbReference>
<dbReference type="PROSITE" id="PS01095">
    <property type="entry name" value="GH18_1"/>
    <property type="match status" value="1"/>
</dbReference>
<keyword evidence="6" id="KW-0624">Polysaccharide degradation</keyword>
<feature type="compositionally biased region" description="Basic residues" evidence="9">
    <location>
        <begin position="559"/>
        <end position="570"/>
    </location>
</feature>
<proteinExistence type="inferred from homology"/>
<gene>
    <name evidence="12" type="ORF">LENED_008952</name>
</gene>
<evidence type="ECO:0000256" key="10">
    <source>
        <dbReference type="SAM" id="Phobius"/>
    </source>
</evidence>
<name>A0A1Q3EIF4_LENED</name>
<evidence type="ECO:0000256" key="6">
    <source>
        <dbReference type="ARBA" id="ARBA00023326"/>
    </source>
</evidence>
<protein>
    <submittedName>
        <fullName evidence="12">Glycoside hydrolase family 18 protein</fullName>
    </submittedName>
</protein>
<feature type="compositionally biased region" description="Low complexity" evidence="9">
    <location>
        <begin position="536"/>
        <end position="550"/>
    </location>
</feature>
<feature type="compositionally biased region" description="Low complexity" evidence="9">
    <location>
        <begin position="77"/>
        <end position="106"/>
    </location>
</feature>
<dbReference type="Proteomes" id="UP000188533">
    <property type="component" value="Unassembled WGS sequence"/>
</dbReference>
<comment type="similarity">
    <text evidence="8">Belongs to the glycosyl hydrolase 18 family.</text>
</comment>
<dbReference type="CDD" id="cd00598">
    <property type="entry name" value="GH18_chitinase-like"/>
    <property type="match status" value="1"/>
</dbReference>